<protein>
    <submittedName>
        <fullName evidence="1">Uncharacterized protein</fullName>
    </submittedName>
</protein>
<accession>A0ACC0ZEU0</accession>
<dbReference type="EMBL" id="CM047737">
    <property type="protein sequence ID" value="KAJ0049142.1"/>
    <property type="molecule type" value="Genomic_DNA"/>
</dbReference>
<comment type="caution">
    <text evidence="1">The sequence shown here is derived from an EMBL/GenBank/DDBJ whole genome shotgun (WGS) entry which is preliminary data.</text>
</comment>
<sequence>MKTMKITKEVFGFWIKSLINPWMKRLED</sequence>
<keyword evidence="2" id="KW-1185">Reference proteome</keyword>
<gene>
    <name evidence="1" type="ORF">Pint_15978</name>
</gene>
<reference evidence="2" key="1">
    <citation type="journal article" date="2023" name="G3 (Bethesda)">
        <title>Genome assembly and association tests identify interacting loci associated with vigor, precocity, and sex in interspecific pistachio rootstocks.</title>
        <authorList>
            <person name="Palmer W."/>
            <person name="Jacygrad E."/>
            <person name="Sagayaradj S."/>
            <person name="Cavanaugh K."/>
            <person name="Han R."/>
            <person name="Bertier L."/>
            <person name="Beede B."/>
            <person name="Kafkas S."/>
            <person name="Golino D."/>
            <person name="Preece J."/>
            <person name="Michelmore R."/>
        </authorList>
    </citation>
    <scope>NUCLEOTIDE SEQUENCE [LARGE SCALE GENOMIC DNA]</scope>
</reference>
<evidence type="ECO:0000313" key="1">
    <source>
        <dbReference type="EMBL" id="KAJ0049142.1"/>
    </source>
</evidence>
<dbReference type="Proteomes" id="UP001163603">
    <property type="component" value="Chromosome 2"/>
</dbReference>
<proteinExistence type="predicted"/>
<organism evidence="1 2">
    <name type="scientific">Pistacia integerrima</name>
    <dbReference type="NCBI Taxonomy" id="434235"/>
    <lineage>
        <taxon>Eukaryota</taxon>
        <taxon>Viridiplantae</taxon>
        <taxon>Streptophyta</taxon>
        <taxon>Embryophyta</taxon>
        <taxon>Tracheophyta</taxon>
        <taxon>Spermatophyta</taxon>
        <taxon>Magnoliopsida</taxon>
        <taxon>eudicotyledons</taxon>
        <taxon>Gunneridae</taxon>
        <taxon>Pentapetalae</taxon>
        <taxon>rosids</taxon>
        <taxon>malvids</taxon>
        <taxon>Sapindales</taxon>
        <taxon>Anacardiaceae</taxon>
        <taxon>Pistacia</taxon>
    </lineage>
</organism>
<name>A0ACC0ZEU0_9ROSI</name>
<evidence type="ECO:0000313" key="2">
    <source>
        <dbReference type="Proteomes" id="UP001163603"/>
    </source>
</evidence>